<name>A0A2W5TWR0_9BACT</name>
<feature type="compositionally biased region" description="Low complexity" evidence="1">
    <location>
        <begin position="34"/>
        <end position="54"/>
    </location>
</feature>
<organism evidence="3 4">
    <name type="scientific">Archangium gephyra</name>
    <dbReference type="NCBI Taxonomy" id="48"/>
    <lineage>
        <taxon>Bacteria</taxon>
        <taxon>Pseudomonadati</taxon>
        <taxon>Myxococcota</taxon>
        <taxon>Myxococcia</taxon>
        <taxon>Myxococcales</taxon>
        <taxon>Cystobacterineae</taxon>
        <taxon>Archangiaceae</taxon>
        <taxon>Archangium</taxon>
    </lineage>
</organism>
<evidence type="ECO:0000313" key="3">
    <source>
        <dbReference type="EMBL" id="PZR18567.1"/>
    </source>
</evidence>
<dbReference type="PROSITE" id="PS51257">
    <property type="entry name" value="PROKAR_LIPOPROTEIN"/>
    <property type="match status" value="1"/>
</dbReference>
<evidence type="ECO:0000256" key="1">
    <source>
        <dbReference type="SAM" id="MobiDB-lite"/>
    </source>
</evidence>
<dbReference type="AlphaFoldDB" id="A0A2W5TWR0"/>
<proteinExistence type="predicted"/>
<feature type="region of interest" description="Disordered" evidence="1">
    <location>
        <begin position="30"/>
        <end position="54"/>
    </location>
</feature>
<evidence type="ECO:0000313" key="4">
    <source>
        <dbReference type="Proteomes" id="UP000249061"/>
    </source>
</evidence>
<accession>A0A2W5TWR0</accession>
<sequence length="408" mass="43367">MHGRTRVGVAVAAFSVLAFAGCAPQDELSQNELSAPESTIATTTTETSSSSSEALRIDLNPNAIAYDYFNSTHVPHGITGDEEFVFVTQPLSGRVSVVDRLLGREIATLTPPPGGWLLPFALRMTDDGKLAVLDAGGFPNPNIPSVARIYEYEFRRNRRTRKFEANLTRTISFAGLPIIFAEDLEVLPGGRYVLSESVIGALWVVNADGSIAPGIMPDSLAPGAAVPKLAGCAFTPVVIGGVPFSTAGNFAPGVGALAVRNGQLYLGSSCRGGVARVPVASLTDPTRSPEQRGNDIVDVSPRPIGTASEALKGFAFNKWNNDNRLYVTDTIGRRVLRINLTTGAREVLADDAQLFDFPVAAAFLPPVAGVSPLVVASDQEYRLAALNPLITEDLLHPPFVVAKIYVVR</sequence>
<evidence type="ECO:0000256" key="2">
    <source>
        <dbReference type="SAM" id="SignalP"/>
    </source>
</evidence>
<dbReference type="SUPFAM" id="SSF63829">
    <property type="entry name" value="Calcium-dependent phosphotriesterase"/>
    <property type="match status" value="1"/>
</dbReference>
<dbReference type="Proteomes" id="UP000249061">
    <property type="component" value="Unassembled WGS sequence"/>
</dbReference>
<feature type="signal peptide" evidence="2">
    <location>
        <begin position="1"/>
        <end position="20"/>
    </location>
</feature>
<dbReference type="EMBL" id="QFQP01000001">
    <property type="protein sequence ID" value="PZR18567.1"/>
    <property type="molecule type" value="Genomic_DNA"/>
</dbReference>
<dbReference type="Gene3D" id="2.120.10.30">
    <property type="entry name" value="TolB, C-terminal domain"/>
    <property type="match status" value="1"/>
</dbReference>
<reference evidence="3 4" key="1">
    <citation type="submission" date="2017-08" db="EMBL/GenBank/DDBJ databases">
        <title>Infants hospitalized years apart are colonized by the same room-sourced microbial strains.</title>
        <authorList>
            <person name="Brooks B."/>
            <person name="Olm M.R."/>
            <person name="Firek B.A."/>
            <person name="Baker R."/>
            <person name="Thomas B.C."/>
            <person name="Morowitz M.J."/>
            <person name="Banfield J.F."/>
        </authorList>
    </citation>
    <scope>NUCLEOTIDE SEQUENCE [LARGE SCALE GENOMIC DNA]</scope>
    <source>
        <strain evidence="3">S2_003_000_R2_14</strain>
    </source>
</reference>
<feature type="chain" id="PRO_5016162642" description="NHL repeat containing protein" evidence="2">
    <location>
        <begin position="21"/>
        <end position="408"/>
    </location>
</feature>
<dbReference type="InterPro" id="IPR011042">
    <property type="entry name" value="6-blade_b-propeller_TolB-like"/>
</dbReference>
<gene>
    <name evidence="3" type="ORF">DI536_01420</name>
</gene>
<protein>
    <recommendedName>
        <fullName evidence="5">NHL repeat containing protein</fullName>
    </recommendedName>
</protein>
<keyword evidence="2" id="KW-0732">Signal</keyword>
<evidence type="ECO:0008006" key="5">
    <source>
        <dbReference type="Google" id="ProtNLM"/>
    </source>
</evidence>
<comment type="caution">
    <text evidence="3">The sequence shown here is derived from an EMBL/GenBank/DDBJ whole genome shotgun (WGS) entry which is preliminary data.</text>
</comment>